<dbReference type="AlphaFoldDB" id="A0A7R8WNJ3"/>
<feature type="region of interest" description="Disordered" evidence="1">
    <location>
        <begin position="95"/>
        <end position="152"/>
    </location>
</feature>
<organism evidence="2">
    <name type="scientific">Cyprideis torosa</name>
    <dbReference type="NCBI Taxonomy" id="163714"/>
    <lineage>
        <taxon>Eukaryota</taxon>
        <taxon>Metazoa</taxon>
        <taxon>Ecdysozoa</taxon>
        <taxon>Arthropoda</taxon>
        <taxon>Crustacea</taxon>
        <taxon>Oligostraca</taxon>
        <taxon>Ostracoda</taxon>
        <taxon>Podocopa</taxon>
        <taxon>Podocopida</taxon>
        <taxon>Cytherocopina</taxon>
        <taxon>Cytheroidea</taxon>
        <taxon>Cytherideidae</taxon>
        <taxon>Cyprideis</taxon>
    </lineage>
</organism>
<feature type="compositionally biased region" description="Low complexity" evidence="1">
    <location>
        <begin position="125"/>
        <end position="140"/>
    </location>
</feature>
<name>A0A7R8WNJ3_9CRUS</name>
<accession>A0A7R8WNJ3</accession>
<dbReference type="EMBL" id="OB671262">
    <property type="protein sequence ID" value="CAD7235115.1"/>
    <property type="molecule type" value="Genomic_DNA"/>
</dbReference>
<dbReference type="OrthoDB" id="7785529at2759"/>
<evidence type="ECO:0000256" key="1">
    <source>
        <dbReference type="SAM" id="MobiDB-lite"/>
    </source>
</evidence>
<gene>
    <name evidence="2" type="ORF">CTOB1V02_LOCUS12931</name>
</gene>
<reference evidence="2" key="1">
    <citation type="submission" date="2020-11" db="EMBL/GenBank/DDBJ databases">
        <authorList>
            <person name="Tran Van P."/>
        </authorList>
    </citation>
    <scope>NUCLEOTIDE SEQUENCE</scope>
</reference>
<evidence type="ECO:0000313" key="2">
    <source>
        <dbReference type="EMBL" id="CAD7235115.1"/>
    </source>
</evidence>
<feature type="non-terminal residue" evidence="2">
    <location>
        <position position="1"/>
    </location>
</feature>
<sequence length="152" mass="16487">QSQLLSLFLVSQASLESEKSEDLSTSFPITIGTVPFRIPNSPQQPVLNYDVAADHVEGGLYIGPEFLLGQVYDGALDTSEPLVIYRPVYPCVPHVLPSQHNTPKASGGKNSLHAISESEVNLRLSSSEASNQQPQPSNSSKSRRISGDQKDR</sequence>
<protein>
    <submittedName>
        <fullName evidence="2">Uncharacterized protein</fullName>
    </submittedName>
</protein>
<proteinExistence type="predicted"/>